<accession>A0A0A9HQG6</accession>
<reference evidence="1" key="1">
    <citation type="submission" date="2014-09" db="EMBL/GenBank/DDBJ databases">
        <authorList>
            <person name="Magalhaes I.L.F."/>
            <person name="Oliveira U."/>
            <person name="Santos F.R."/>
            <person name="Vidigal T.H.D.A."/>
            <person name="Brescovit A.D."/>
            <person name="Santos A.J."/>
        </authorList>
    </citation>
    <scope>NUCLEOTIDE SEQUENCE</scope>
    <source>
        <tissue evidence="1">Shoot tissue taken approximately 20 cm above the soil surface</tissue>
    </source>
</reference>
<protein>
    <submittedName>
        <fullName evidence="1">Uncharacterized protein</fullName>
    </submittedName>
</protein>
<evidence type="ECO:0000313" key="1">
    <source>
        <dbReference type="EMBL" id="JAE38987.1"/>
    </source>
</evidence>
<sequence length="49" mass="5394">MLAALEKIREGSAARRRHCCSFAPAISLLLRSSNTRAHQLKTGWPSLST</sequence>
<dbReference type="AlphaFoldDB" id="A0A0A9HQG6"/>
<reference evidence="1" key="2">
    <citation type="journal article" date="2015" name="Data Brief">
        <title>Shoot transcriptome of the giant reed, Arundo donax.</title>
        <authorList>
            <person name="Barrero R.A."/>
            <person name="Guerrero F.D."/>
            <person name="Moolhuijzen P."/>
            <person name="Goolsby J.A."/>
            <person name="Tidwell J."/>
            <person name="Bellgard S.E."/>
            <person name="Bellgard M.I."/>
        </authorList>
    </citation>
    <scope>NUCLEOTIDE SEQUENCE</scope>
    <source>
        <tissue evidence="1">Shoot tissue taken approximately 20 cm above the soil surface</tissue>
    </source>
</reference>
<dbReference type="EMBL" id="GBRH01158909">
    <property type="protein sequence ID" value="JAE38987.1"/>
    <property type="molecule type" value="Transcribed_RNA"/>
</dbReference>
<name>A0A0A9HQG6_ARUDO</name>
<organism evidence="1">
    <name type="scientific">Arundo donax</name>
    <name type="common">Giant reed</name>
    <name type="synonym">Donax arundinaceus</name>
    <dbReference type="NCBI Taxonomy" id="35708"/>
    <lineage>
        <taxon>Eukaryota</taxon>
        <taxon>Viridiplantae</taxon>
        <taxon>Streptophyta</taxon>
        <taxon>Embryophyta</taxon>
        <taxon>Tracheophyta</taxon>
        <taxon>Spermatophyta</taxon>
        <taxon>Magnoliopsida</taxon>
        <taxon>Liliopsida</taxon>
        <taxon>Poales</taxon>
        <taxon>Poaceae</taxon>
        <taxon>PACMAD clade</taxon>
        <taxon>Arundinoideae</taxon>
        <taxon>Arundineae</taxon>
        <taxon>Arundo</taxon>
    </lineage>
</organism>
<proteinExistence type="predicted"/>